<dbReference type="GO" id="GO:0016747">
    <property type="term" value="F:acyltransferase activity, transferring groups other than amino-acyl groups"/>
    <property type="evidence" value="ECO:0007669"/>
    <property type="project" value="InterPro"/>
</dbReference>
<dbReference type="InterPro" id="IPR045057">
    <property type="entry name" value="Gcn5-rel_NAT"/>
</dbReference>
<dbReference type="InterPro" id="IPR031165">
    <property type="entry name" value="GNAT_YJDJ"/>
</dbReference>
<evidence type="ECO:0000313" key="3">
    <source>
        <dbReference type="EMBL" id="UYG97092.1"/>
    </source>
</evidence>
<organism evidence="3 4">
    <name type="scientific">Cytobacillus firmus</name>
    <name type="common">Bacillus firmus</name>
    <dbReference type="NCBI Taxonomy" id="1399"/>
    <lineage>
        <taxon>Bacteria</taxon>
        <taxon>Bacillati</taxon>
        <taxon>Bacillota</taxon>
        <taxon>Bacilli</taxon>
        <taxon>Bacillales</taxon>
        <taxon>Bacillaceae</taxon>
        <taxon>Cytobacillus</taxon>
    </lineage>
</organism>
<dbReference type="RefSeq" id="WP_263599848.1">
    <property type="nucleotide sequence ID" value="NZ_CP107027.1"/>
</dbReference>
<feature type="domain" description="N-acetyltransferase" evidence="2">
    <location>
        <begin position="20"/>
        <end position="108"/>
    </location>
</feature>
<dbReference type="PROSITE" id="PS51729">
    <property type="entry name" value="GNAT_YJDJ"/>
    <property type="match status" value="1"/>
</dbReference>
<dbReference type="PANTHER" id="PTHR31435:SF10">
    <property type="entry name" value="BSR4717 PROTEIN"/>
    <property type="match status" value="1"/>
</dbReference>
<sequence length="109" mass="12160">MLTSSIRTYLNKGGNAMNTDIQKEENRFFMNDEEGNMIAEITYIPSGDSVITIDHTYVSDSLRGQGIAGKLLESVVQEARSKGYKIVPACLYAKAVFDRKSEYQDLLAN</sequence>
<protein>
    <submittedName>
        <fullName evidence="3">N-acetyltransferase</fullName>
    </submittedName>
</protein>
<dbReference type="EMBL" id="CP107027">
    <property type="protein sequence ID" value="UYG97092.1"/>
    <property type="molecule type" value="Genomic_DNA"/>
</dbReference>
<gene>
    <name evidence="3" type="ORF">OD459_08790</name>
</gene>
<dbReference type="Gene3D" id="3.40.630.30">
    <property type="match status" value="1"/>
</dbReference>
<evidence type="ECO:0000259" key="2">
    <source>
        <dbReference type="PROSITE" id="PS51729"/>
    </source>
</evidence>
<name>A0AA46PU37_CYTFI</name>
<proteinExistence type="predicted"/>
<evidence type="ECO:0000259" key="1">
    <source>
        <dbReference type="PROSITE" id="PS51186"/>
    </source>
</evidence>
<dbReference type="InterPro" id="IPR000182">
    <property type="entry name" value="GNAT_dom"/>
</dbReference>
<accession>A0AA46PU37</accession>
<feature type="domain" description="N-acetyltransferase" evidence="1">
    <location>
        <begin position="1"/>
        <end position="109"/>
    </location>
</feature>
<dbReference type="CDD" id="cd04301">
    <property type="entry name" value="NAT_SF"/>
    <property type="match status" value="1"/>
</dbReference>
<dbReference type="PANTHER" id="PTHR31435">
    <property type="entry name" value="PROTEIN NATD1"/>
    <property type="match status" value="1"/>
</dbReference>
<dbReference type="PROSITE" id="PS51186">
    <property type="entry name" value="GNAT"/>
    <property type="match status" value="1"/>
</dbReference>
<dbReference type="Pfam" id="PF14542">
    <property type="entry name" value="Acetyltransf_CG"/>
    <property type="match status" value="1"/>
</dbReference>
<dbReference type="Proteomes" id="UP001163104">
    <property type="component" value="Chromosome"/>
</dbReference>
<reference evidence="3" key="1">
    <citation type="submission" date="2022-10" db="EMBL/GenBank/DDBJ databases">
        <title>Mechanism of multi-heavy metal repair in Cytobacillus Firmus M7.</title>
        <authorList>
            <person name="Li X."/>
            <person name="Yu C."/>
        </authorList>
    </citation>
    <scope>NUCLEOTIDE SEQUENCE</scope>
    <source>
        <strain evidence="3">M7</strain>
    </source>
</reference>
<dbReference type="InterPro" id="IPR016181">
    <property type="entry name" value="Acyl_CoA_acyltransferase"/>
</dbReference>
<dbReference type="AlphaFoldDB" id="A0AA46PU37"/>
<evidence type="ECO:0000313" key="4">
    <source>
        <dbReference type="Proteomes" id="UP001163104"/>
    </source>
</evidence>
<dbReference type="SUPFAM" id="SSF55729">
    <property type="entry name" value="Acyl-CoA N-acyltransferases (Nat)"/>
    <property type="match status" value="1"/>
</dbReference>